<keyword evidence="5" id="KW-1185">Reference proteome</keyword>
<feature type="domain" description="Probable zinc-ribbon" evidence="2">
    <location>
        <begin position="383"/>
        <end position="427"/>
    </location>
</feature>
<sequence>MAESTIEARIVRCPKCQNLLQEPKDCSFFKCGGCGTILCAKNKDRDADSVSSVKSVEHRAKETEVNSGSSEEEESESDTSLKHQQKGRTENWDVQSDPCSRPDAVDLGNKNDSRSGLDRFRKRTMKKCDSEGFRFSTSNYFSDALSSDEAIEQDRAALVRKLDKLKEQLLKPKEQIPSSSSGFEKVPLRFPSSGKHVAGPSYYHQYPEPEPPCPYNNNLEVPLRGLMHNPDVPAYGDAPRARMHERTMQPSHPHYSRQYVGNNGHDLFDAHPRNEMFHQSTCSCFHCYDPYHRASGSVFPPSGLPDVLHHTGFSSHERGIGFGSSLHSPRTFIPPPGSKSRGPQLYGRCRGEFGDAHMNAISRIHPPITVSSSGGSRIIHPFAGGAPFITCKNCVKLLKLPDKIDSATRKQKRLRCGNCSCLIDFSFVDKKLVLSTDPASARKTETQTKLHWITATNFSSDENDNAAYNFHSMDTGLSDVETGPPFNSDKAQEMQIPEFTSPNITEDELSSDSPTVRTLTPDLHLHKDFDYSSINVRDRSGPRSRSSRLEQDRVTLSKTATRQNSMREALVAIEMDVNDYSHNSEVSQDSANENREEQGRTKKSGFASIVKNSFKDLKKSIQHEGRSDVSVNGNPVAERLVKMAEKQAGPIRPGNYWYDYRAGFWGVMGGQCLGILPPFIEELNYPMPANCAGGTTSVFVNGRELHQKDLRLLTARGLPRDRDRSYTVYISGRVIDEDTGEELDSLGKLAPTVDKLKRGFGMRVPRRAA</sequence>
<organism evidence="4 5">
    <name type="scientific">Arabis nemorensis</name>
    <dbReference type="NCBI Taxonomy" id="586526"/>
    <lineage>
        <taxon>Eukaryota</taxon>
        <taxon>Viridiplantae</taxon>
        <taxon>Streptophyta</taxon>
        <taxon>Embryophyta</taxon>
        <taxon>Tracheophyta</taxon>
        <taxon>Spermatophyta</taxon>
        <taxon>Magnoliopsida</taxon>
        <taxon>eudicotyledons</taxon>
        <taxon>Gunneridae</taxon>
        <taxon>Pentapetalae</taxon>
        <taxon>rosids</taxon>
        <taxon>malvids</taxon>
        <taxon>Brassicales</taxon>
        <taxon>Brassicaceae</taxon>
        <taxon>Arabideae</taxon>
        <taxon>Arabis</taxon>
    </lineage>
</organism>
<dbReference type="AlphaFoldDB" id="A0A565CK26"/>
<gene>
    <name evidence="4" type="ORF">ANE_LOCUS24325</name>
</gene>
<dbReference type="EMBL" id="CABITT030000008">
    <property type="protein sequence ID" value="VVB13881.1"/>
    <property type="molecule type" value="Genomic_DNA"/>
</dbReference>
<protein>
    <submittedName>
        <fullName evidence="4">Uncharacterized protein</fullName>
    </submittedName>
</protein>
<dbReference type="InterPro" id="IPR040244">
    <property type="entry name" value="EDR4-like"/>
</dbReference>
<dbReference type="InterPro" id="IPR055126">
    <property type="entry name" value="EDR4-like_N"/>
</dbReference>
<dbReference type="Proteomes" id="UP000489600">
    <property type="component" value="Unassembled WGS sequence"/>
</dbReference>
<feature type="region of interest" description="Disordered" evidence="1">
    <location>
        <begin position="582"/>
        <end position="605"/>
    </location>
</feature>
<evidence type="ECO:0000313" key="5">
    <source>
        <dbReference type="Proteomes" id="UP000489600"/>
    </source>
</evidence>
<dbReference type="InterPro" id="IPR021480">
    <property type="entry name" value="Zinc_ribbon_12"/>
</dbReference>
<feature type="region of interest" description="Disordered" evidence="1">
    <location>
        <begin position="501"/>
        <end position="521"/>
    </location>
</feature>
<dbReference type="PANTHER" id="PTHR31105:SF56">
    <property type="entry name" value="G-LIKE PROTEIN, PUTATIVE (DUF3133)-RELATED"/>
    <property type="match status" value="1"/>
</dbReference>
<evidence type="ECO:0000259" key="3">
    <source>
        <dbReference type="Pfam" id="PF22910"/>
    </source>
</evidence>
<feature type="compositionally biased region" description="Basic and acidic residues" evidence="1">
    <location>
        <begin position="534"/>
        <end position="555"/>
    </location>
</feature>
<feature type="region of interest" description="Disordered" evidence="1">
    <location>
        <begin position="534"/>
        <end position="563"/>
    </location>
</feature>
<dbReference type="Pfam" id="PF11331">
    <property type="entry name" value="Zn_ribbon_12"/>
    <property type="match status" value="1"/>
</dbReference>
<evidence type="ECO:0000256" key="1">
    <source>
        <dbReference type="SAM" id="MobiDB-lite"/>
    </source>
</evidence>
<feature type="compositionally biased region" description="Polar residues" evidence="1">
    <location>
        <begin position="582"/>
        <end position="591"/>
    </location>
</feature>
<dbReference type="SUPFAM" id="SSF57850">
    <property type="entry name" value="RING/U-box"/>
    <property type="match status" value="1"/>
</dbReference>
<dbReference type="OrthoDB" id="2020426at2759"/>
<evidence type="ECO:0000313" key="4">
    <source>
        <dbReference type="EMBL" id="VVB13881.1"/>
    </source>
</evidence>
<dbReference type="PANTHER" id="PTHR31105">
    <property type="entry name" value="EXTRA-LARGE G-PROTEIN-LIKE"/>
    <property type="match status" value="1"/>
</dbReference>
<comment type="caution">
    <text evidence="4">The sequence shown here is derived from an EMBL/GenBank/DDBJ whole genome shotgun (WGS) entry which is preliminary data.</text>
</comment>
<feature type="compositionally biased region" description="Basic and acidic residues" evidence="1">
    <location>
        <begin position="55"/>
        <end position="64"/>
    </location>
</feature>
<name>A0A565CK26_9BRAS</name>
<evidence type="ECO:0000259" key="2">
    <source>
        <dbReference type="Pfam" id="PF11331"/>
    </source>
</evidence>
<feature type="region of interest" description="Disordered" evidence="1">
    <location>
        <begin position="50"/>
        <end position="116"/>
    </location>
</feature>
<dbReference type="Pfam" id="PF22910">
    <property type="entry name" value="EDR4-like_1st"/>
    <property type="match status" value="1"/>
</dbReference>
<proteinExistence type="predicted"/>
<feature type="domain" description="Enhanced disease resistance 4-like N-terminal" evidence="3">
    <location>
        <begin position="8"/>
        <end position="40"/>
    </location>
</feature>
<reference evidence="4" key="1">
    <citation type="submission" date="2019-07" db="EMBL/GenBank/DDBJ databases">
        <authorList>
            <person name="Dittberner H."/>
        </authorList>
    </citation>
    <scope>NUCLEOTIDE SEQUENCE [LARGE SCALE GENOMIC DNA]</scope>
</reference>
<accession>A0A565CK26</accession>
<dbReference type="GO" id="GO:1900150">
    <property type="term" value="P:regulation of defense response to fungus"/>
    <property type="evidence" value="ECO:0007669"/>
    <property type="project" value="InterPro"/>
</dbReference>